<name>A0A3L6PSP0_PANMI</name>
<feature type="domain" description="BTB" evidence="3">
    <location>
        <begin position="190"/>
        <end position="257"/>
    </location>
</feature>
<dbReference type="EMBL" id="PQIB02000016">
    <property type="protein sequence ID" value="RLM61296.1"/>
    <property type="molecule type" value="Genomic_DNA"/>
</dbReference>
<dbReference type="InterPro" id="IPR008974">
    <property type="entry name" value="TRAF-like"/>
</dbReference>
<dbReference type="PANTHER" id="PTHR26379:SF474">
    <property type="entry name" value="OS08G0228200 PROTEIN"/>
    <property type="match status" value="1"/>
</dbReference>
<dbReference type="InterPro" id="IPR045005">
    <property type="entry name" value="BPM1-6"/>
</dbReference>
<dbReference type="SMART" id="SM00225">
    <property type="entry name" value="BTB"/>
    <property type="match status" value="1"/>
</dbReference>
<proteinExistence type="inferred from homology"/>
<evidence type="ECO:0000259" key="3">
    <source>
        <dbReference type="PROSITE" id="PS50097"/>
    </source>
</evidence>
<dbReference type="GO" id="GO:0016567">
    <property type="term" value="P:protein ubiquitination"/>
    <property type="evidence" value="ECO:0007669"/>
    <property type="project" value="InterPro"/>
</dbReference>
<protein>
    <recommendedName>
        <fullName evidence="7">BTB/POZ and MATH domain-containing protein 1-like</fullName>
    </recommendedName>
</protein>
<dbReference type="InterPro" id="IPR000210">
    <property type="entry name" value="BTB/POZ_dom"/>
</dbReference>
<evidence type="ECO:0000259" key="4">
    <source>
        <dbReference type="PROSITE" id="PS50144"/>
    </source>
</evidence>
<feature type="domain" description="MATH" evidence="4">
    <location>
        <begin position="21"/>
        <end position="154"/>
    </location>
</feature>
<dbReference type="PANTHER" id="PTHR26379">
    <property type="entry name" value="BTB/POZ AND MATH DOMAIN-CONTAINING PROTEIN 1"/>
    <property type="match status" value="1"/>
</dbReference>
<dbReference type="Gene3D" id="1.25.40.420">
    <property type="match status" value="1"/>
</dbReference>
<keyword evidence="6" id="KW-1185">Reference proteome</keyword>
<gene>
    <name evidence="5" type="ORF">C2845_PM14G05500</name>
</gene>
<comment type="caution">
    <text evidence="5">The sequence shown here is derived from an EMBL/GenBank/DDBJ whole genome shotgun (WGS) entry which is preliminary data.</text>
</comment>
<dbReference type="Pfam" id="PF22486">
    <property type="entry name" value="MATH_2"/>
    <property type="match status" value="1"/>
</dbReference>
<reference evidence="6" key="1">
    <citation type="journal article" date="2019" name="Nat. Commun.">
        <title>The genome of broomcorn millet.</title>
        <authorList>
            <person name="Zou C."/>
            <person name="Miki D."/>
            <person name="Li D."/>
            <person name="Tang Q."/>
            <person name="Xiao L."/>
            <person name="Rajput S."/>
            <person name="Deng P."/>
            <person name="Jia W."/>
            <person name="Huang R."/>
            <person name="Zhang M."/>
            <person name="Sun Y."/>
            <person name="Hu J."/>
            <person name="Fu X."/>
            <person name="Schnable P.S."/>
            <person name="Li F."/>
            <person name="Zhang H."/>
            <person name="Feng B."/>
            <person name="Zhu X."/>
            <person name="Liu R."/>
            <person name="Schnable J.C."/>
            <person name="Zhu J.-K."/>
            <person name="Zhang H."/>
        </authorList>
    </citation>
    <scope>NUCLEOTIDE SEQUENCE [LARGE SCALE GENOMIC DNA]</scope>
</reference>
<dbReference type="STRING" id="4540.A0A3L6PSP0"/>
<dbReference type="CDD" id="cd00121">
    <property type="entry name" value="MATH"/>
    <property type="match status" value="1"/>
</dbReference>
<dbReference type="InterPro" id="IPR056423">
    <property type="entry name" value="BACK_BPM_SPOP"/>
</dbReference>
<dbReference type="Pfam" id="PF24570">
    <property type="entry name" value="BACK_BPM_SPOP"/>
    <property type="match status" value="1"/>
</dbReference>
<evidence type="ECO:0008006" key="7">
    <source>
        <dbReference type="Google" id="ProtNLM"/>
    </source>
</evidence>
<accession>A0A3L6PSP0</accession>
<dbReference type="Proteomes" id="UP000275267">
    <property type="component" value="Unassembled WGS sequence"/>
</dbReference>
<dbReference type="OrthoDB" id="6496053at2759"/>
<evidence type="ECO:0000256" key="1">
    <source>
        <dbReference type="ARBA" id="ARBA00004906"/>
    </source>
</evidence>
<dbReference type="InterPro" id="IPR002083">
    <property type="entry name" value="MATH/TRAF_dom"/>
</dbReference>
<evidence type="ECO:0000313" key="6">
    <source>
        <dbReference type="Proteomes" id="UP000275267"/>
    </source>
</evidence>
<dbReference type="SUPFAM" id="SSF49599">
    <property type="entry name" value="TRAF domain-like"/>
    <property type="match status" value="1"/>
</dbReference>
<sequence>MAASIRPRKRTASRCVPETDRCTHVFEIAGYSLLKGLGAGECVRSATFTVGGHDWCVQYCPDGESGEEYKDYICVYLELVSQQHGEVRAACSFRLINQATGLSEDEDEGVEVMAEPNMYRGELTSWGCGKFKKKSWLQASPYLRNDRLLIECNVTVVMGTTTVSSKCDIQVPPSDLADHLGRLLETKQGQDVTFKVGGQVFHAHRIVLAMRSPVFMAELYGPMEDSRTQSITVEEIQPAVFELLLQFIYTDSLPDVDDLDVDDAGEFIKHLLVAADRYCMDRMKLICVSILSKTLDAESVVNTLALADQYHCGSLKDACIEFMLSSSSIDDVIASKGYVDLKRASPAATVEIWEKAAKSRRM</sequence>
<organism evidence="5 6">
    <name type="scientific">Panicum miliaceum</name>
    <name type="common">Proso millet</name>
    <name type="synonym">Broomcorn millet</name>
    <dbReference type="NCBI Taxonomy" id="4540"/>
    <lineage>
        <taxon>Eukaryota</taxon>
        <taxon>Viridiplantae</taxon>
        <taxon>Streptophyta</taxon>
        <taxon>Embryophyta</taxon>
        <taxon>Tracheophyta</taxon>
        <taxon>Spermatophyta</taxon>
        <taxon>Magnoliopsida</taxon>
        <taxon>Liliopsida</taxon>
        <taxon>Poales</taxon>
        <taxon>Poaceae</taxon>
        <taxon>PACMAD clade</taxon>
        <taxon>Panicoideae</taxon>
        <taxon>Panicodae</taxon>
        <taxon>Paniceae</taxon>
        <taxon>Panicinae</taxon>
        <taxon>Panicum</taxon>
        <taxon>Panicum sect. Panicum</taxon>
    </lineage>
</organism>
<evidence type="ECO:0000256" key="2">
    <source>
        <dbReference type="ARBA" id="ARBA00010846"/>
    </source>
</evidence>
<comment type="pathway">
    <text evidence="1">Protein modification; protein ubiquitination.</text>
</comment>
<dbReference type="PROSITE" id="PS50144">
    <property type="entry name" value="MATH"/>
    <property type="match status" value="1"/>
</dbReference>
<evidence type="ECO:0000313" key="5">
    <source>
        <dbReference type="EMBL" id="RLM61296.1"/>
    </source>
</evidence>
<dbReference type="Gene3D" id="2.60.210.10">
    <property type="entry name" value="Apoptosis, Tumor Necrosis Factor Receptor Associated Protein 2, Chain A"/>
    <property type="match status" value="1"/>
</dbReference>
<dbReference type="SUPFAM" id="SSF54695">
    <property type="entry name" value="POZ domain"/>
    <property type="match status" value="1"/>
</dbReference>
<dbReference type="PROSITE" id="PS50097">
    <property type="entry name" value="BTB"/>
    <property type="match status" value="1"/>
</dbReference>
<comment type="similarity">
    <text evidence="2">Belongs to the Tdpoz family.</text>
</comment>
<dbReference type="InterPro" id="IPR011333">
    <property type="entry name" value="SKP1/BTB/POZ_sf"/>
</dbReference>
<dbReference type="Pfam" id="PF00651">
    <property type="entry name" value="BTB"/>
    <property type="match status" value="1"/>
</dbReference>
<dbReference type="Gene3D" id="3.30.710.10">
    <property type="entry name" value="Potassium Channel Kv1.1, Chain A"/>
    <property type="match status" value="1"/>
</dbReference>
<dbReference type="AlphaFoldDB" id="A0A3L6PSP0"/>